<dbReference type="EMBL" id="JATAAI010000016">
    <property type="protein sequence ID" value="KAK1740281.1"/>
    <property type="molecule type" value="Genomic_DNA"/>
</dbReference>
<protein>
    <submittedName>
        <fullName evidence="2">Uncharacterized protein</fullName>
    </submittedName>
</protein>
<keyword evidence="3" id="KW-1185">Reference proteome</keyword>
<feature type="region of interest" description="Disordered" evidence="1">
    <location>
        <begin position="1"/>
        <end position="22"/>
    </location>
</feature>
<reference evidence="2" key="1">
    <citation type="submission" date="2023-06" db="EMBL/GenBank/DDBJ databases">
        <title>Survivors Of The Sea: Transcriptome response of Skeletonema marinoi to long-term dormancy.</title>
        <authorList>
            <person name="Pinder M.I.M."/>
            <person name="Kourtchenko O."/>
            <person name="Robertson E.K."/>
            <person name="Larsson T."/>
            <person name="Maumus F."/>
            <person name="Osuna-Cruz C.M."/>
            <person name="Vancaester E."/>
            <person name="Stenow R."/>
            <person name="Vandepoele K."/>
            <person name="Ploug H."/>
            <person name="Bruchert V."/>
            <person name="Godhe A."/>
            <person name="Topel M."/>
        </authorList>
    </citation>
    <scope>NUCLEOTIDE SEQUENCE</scope>
    <source>
        <strain evidence="2">R05AC</strain>
    </source>
</reference>
<evidence type="ECO:0000256" key="1">
    <source>
        <dbReference type="SAM" id="MobiDB-lite"/>
    </source>
</evidence>
<evidence type="ECO:0000313" key="2">
    <source>
        <dbReference type="EMBL" id="KAK1740281.1"/>
    </source>
</evidence>
<comment type="caution">
    <text evidence="2">The sequence shown here is derived from an EMBL/GenBank/DDBJ whole genome shotgun (WGS) entry which is preliminary data.</text>
</comment>
<sequence>MEQRQLQDREMPGERERIHYGLSKRSDEDIAKLVKKAAMTMDGLKALTKIFPEEVMPPKQTIRCGRCDQEYDPQIPSDSVCREEHPEDKCKMMWDGSKKSWEHCRRCGKDFKLDGFHSWGKRKRDDPEDEGPYCYETVHVPMEEYDEDNDPIMLNLDDSDY</sequence>
<gene>
    <name evidence="2" type="ORF">QTG54_009231</name>
</gene>
<accession>A0AAD8Y7Q2</accession>
<proteinExistence type="predicted"/>
<evidence type="ECO:0000313" key="3">
    <source>
        <dbReference type="Proteomes" id="UP001224775"/>
    </source>
</evidence>
<name>A0AAD8Y7Q2_9STRA</name>
<dbReference type="Proteomes" id="UP001224775">
    <property type="component" value="Unassembled WGS sequence"/>
</dbReference>
<organism evidence="2 3">
    <name type="scientific">Skeletonema marinoi</name>
    <dbReference type="NCBI Taxonomy" id="267567"/>
    <lineage>
        <taxon>Eukaryota</taxon>
        <taxon>Sar</taxon>
        <taxon>Stramenopiles</taxon>
        <taxon>Ochrophyta</taxon>
        <taxon>Bacillariophyta</taxon>
        <taxon>Coscinodiscophyceae</taxon>
        <taxon>Thalassiosirophycidae</taxon>
        <taxon>Thalassiosirales</taxon>
        <taxon>Skeletonemataceae</taxon>
        <taxon>Skeletonema</taxon>
        <taxon>Skeletonema marinoi-dohrnii complex</taxon>
    </lineage>
</organism>
<dbReference type="AlphaFoldDB" id="A0AAD8Y7Q2"/>